<evidence type="ECO:0000313" key="2">
    <source>
        <dbReference type="Proteomes" id="UP000502706"/>
    </source>
</evidence>
<protein>
    <submittedName>
        <fullName evidence="1">DUF4258 domain-containing protein</fullName>
    </submittedName>
</protein>
<evidence type="ECO:0000313" key="1">
    <source>
        <dbReference type="EMBL" id="QIN77192.1"/>
    </source>
</evidence>
<reference evidence="1 2" key="1">
    <citation type="submission" date="2019-10" db="EMBL/GenBank/DDBJ databases">
        <title>Rubrobacter sp nov SCSIO 52915 isolated from a deep-sea sediment in the South China Sea.</title>
        <authorList>
            <person name="Chen R.W."/>
        </authorList>
    </citation>
    <scope>NUCLEOTIDE SEQUENCE [LARGE SCALE GENOMIC DNA]</scope>
    <source>
        <strain evidence="1 2">SCSIO 52915</strain>
    </source>
</reference>
<organism evidence="1 2">
    <name type="scientific">Rubrobacter marinus</name>
    <dbReference type="NCBI Taxonomy" id="2653852"/>
    <lineage>
        <taxon>Bacteria</taxon>
        <taxon>Bacillati</taxon>
        <taxon>Actinomycetota</taxon>
        <taxon>Rubrobacteria</taxon>
        <taxon>Rubrobacterales</taxon>
        <taxon>Rubrobacteraceae</taxon>
        <taxon>Rubrobacter</taxon>
    </lineage>
</organism>
<dbReference type="EMBL" id="CP045121">
    <property type="protein sequence ID" value="QIN77192.1"/>
    <property type="molecule type" value="Genomic_DNA"/>
</dbReference>
<sequence>MRISILPHARRRMEERGIREDEVRATLERPDVEYRGSAGRVVAERMPPGRSLATKVIYNPGLEGERVVVTVERGRPSRR</sequence>
<proteinExistence type="predicted"/>
<dbReference type="Pfam" id="PF14076">
    <property type="entry name" value="DUF4258"/>
    <property type="match status" value="1"/>
</dbReference>
<dbReference type="KEGG" id="rmar:GBA65_00195"/>
<dbReference type="InterPro" id="IPR025354">
    <property type="entry name" value="DUF4258"/>
</dbReference>
<gene>
    <name evidence="1" type="ORF">GBA65_00195</name>
</gene>
<dbReference type="AlphaFoldDB" id="A0A6G8PSY4"/>
<keyword evidence="2" id="KW-1185">Reference proteome</keyword>
<name>A0A6G8PSY4_9ACTN</name>
<accession>A0A6G8PSY4</accession>
<dbReference type="Proteomes" id="UP000502706">
    <property type="component" value="Chromosome"/>
</dbReference>